<organism evidence="1 2">
    <name type="scientific">Peribacillus simplex</name>
    <dbReference type="NCBI Taxonomy" id="1478"/>
    <lineage>
        <taxon>Bacteria</taxon>
        <taxon>Bacillati</taxon>
        <taxon>Bacillota</taxon>
        <taxon>Bacilli</taxon>
        <taxon>Bacillales</taxon>
        <taxon>Bacillaceae</taxon>
        <taxon>Peribacillus</taxon>
    </lineage>
</organism>
<dbReference type="Proteomes" id="UP001234602">
    <property type="component" value="Unassembled WGS sequence"/>
</dbReference>
<evidence type="ECO:0008006" key="3">
    <source>
        <dbReference type="Google" id="ProtNLM"/>
    </source>
</evidence>
<dbReference type="RefSeq" id="WP_289319145.1">
    <property type="nucleotide sequence ID" value="NZ_JAUCEY010000007.1"/>
</dbReference>
<evidence type="ECO:0000313" key="2">
    <source>
        <dbReference type="Proteomes" id="UP001234602"/>
    </source>
</evidence>
<proteinExistence type="predicted"/>
<dbReference type="AlphaFoldDB" id="A0AAW7II76"/>
<sequence>MSIGWRVTASDIKVWTESNKRKAEELLPLLVKKLIIASSSPDEIHFPSGDSVAVGGLDGELKVDKGNAFIPTGNSVWEFGTNKQVKGKADGDYTKRTEDPGDIKTKENTFVFVTSRTWSNKNDWVTEKRKEKIWKDIKGINADDIEAWLELCPAVHRWFANILGKRVEFSWDVIQAWESWAKSTSPPLNEQIVLNGRDEQKKNMIEQLKVSSTLIRVKCQSEEEAYAFILATLKDNTMLSPKTLIIKEQNAWDTIIDTLHPLILIPYKFTPENIGYAKGKGHNVVLAELESFPLKSSDLRLEKMSRSDRIIALKLLGLSETDAEKVYKDTRGYLEIIKRHTLLTPQDRVLPRWVNKYDTKILFSIFCATEWNRKLKKDISVLSKISHLSYDELEQKLSELKNEEEPPIRLVGDVWQLISKIDFWSLISHKVDQRYIESLKEIVVEVLGEPDLSNSSNQGYLIRSSSVMSEQYSDKIKTGIADTLALLASLNADYAGNHEYYSFNELINYYVKILFENYGYFETWHNLREHFVSLAEASPDIFLSQLEKELHLNPPTIAKMFEDQHAWECTHATLLWSLELISWDLNYFTRVVNVLAGLCEVDPGGRYSNRPSNSLKEIFIGWTINTNASLEQRLQIIDKVLIENFPKISWDLMISLLPNNSTISSSIHKPKYRDWIQSSENSVLIDQYIDYINGISMKVVDLAQLNPDLYYKDLIENLENLSLEACEYALECLTIMNKEDINDELTALIYNELRNKIARHKEYLDCDWALPIELINKLELLYKKFEPKSTIAKIKYLFDDNDPEFIMPLSYDRNEYEIKQKCINQERTKSLILLYEEEDFSGITKLIEKSMQSRIVGQAIACSSLNILMEENIINWLDSTEEKFLNCAKAFVYTMSNNNDEWVEKIIGNFRNFEENIQLNFLLSLKFSLQIFNLIEQLKENLKILYWLKVPWHAVRVEGKDANLIIEKLVSSKRSLASLKIFSSISYTIGEKSKIDSNLLAEALLNIEADQEYNKLNDLGMYLRDIRRAIEYLQQEESLDNQVIAQIEWFYLPLFKHHSFRPIFLEKDIIENPDFFVQVLSWCTISKAEINPGKRESRLLKLAAASLLDSLSMLPGQDSKNNIDYKILKDWVTRARNTLKDLEREKIGDHEIGKLLVKAPVGTDNIWPHEAVRKVIEDVQSSDIEKSLEMGILNGRGVTVRSPYEGGKQEIELAKIYLQNSIEISLIWPRTGRILRNISESYNKAAWREDIEVELRD</sequence>
<gene>
    <name evidence="1" type="ORF">QUF89_01690</name>
</gene>
<evidence type="ECO:0000313" key="1">
    <source>
        <dbReference type="EMBL" id="MDM5450966.1"/>
    </source>
</evidence>
<protein>
    <recommendedName>
        <fullName evidence="3">XRE family transcriptional regulator</fullName>
    </recommendedName>
</protein>
<reference evidence="1" key="1">
    <citation type="submission" date="2023-06" db="EMBL/GenBank/DDBJ databases">
        <title>Comparative genomics of Bacillaceae isolates and their secondary metabolite potential.</title>
        <authorList>
            <person name="Song L."/>
            <person name="Nielsen L.J."/>
            <person name="Mohite O."/>
            <person name="Xu X."/>
            <person name="Weber T."/>
            <person name="Kovacs A.T."/>
        </authorList>
    </citation>
    <scope>NUCLEOTIDE SEQUENCE</scope>
    <source>
        <strain evidence="1">D8_B_37</strain>
    </source>
</reference>
<name>A0AAW7II76_9BACI</name>
<dbReference type="EMBL" id="JAUCEY010000007">
    <property type="protein sequence ID" value="MDM5450966.1"/>
    <property type="molecule type" value="Genomic_DNA"/>
</dbReference>
<accession>A0AAW7II76</accession>
<comment type="caution">
    <text evidence="1">The sequence shown here is derived from an EMBL/GenBank/DDBJ whole genome shotgun (WGS) entry which is preliminary data.</text>
</comment>